<dbReference type="InterPro" id="IPR003343">
    <property type="entry name" value="Big_2"/>
</dbReference>
<dbReference type="SUPFAM" id="SSF49373">
    <property type="entry name" value="Invasin/intimin cell-adhesion fragments"/>
    <property type="match status" value="1"/>
</dbReference>
<protein>
    <recommendedName>
        <fullName evidence="2">BIG2 domain-containing protein</fullName>
    </recommendedName>
</protein>
<reference evidence="3" key="1">
    <citation type="journal article" date="2014" name="Int. J. Syst. Evol. Microbiol.">
        <title>Complete genome sequence of Corynebacterium casei LMG S-19264T (=DSM 44701T), isolated from a smear-ripened cheese.</title>
        <authorList>
            <consortium name="US DOE Joint Genome Institute (JGI-PGF)"/>
            <person name="Walter F."/>
            <person name="Albersmeier A."/>
            <person name="Kalinowski J."/>
            <person name="Ruckert C."/>
        </authorList>
    </citation>
    <scope>NUCLEOTIDE SEQUENCE</scope>
    <source>
        <strain evidence="3">JCM 17251</strain>
    </source>
</reference>
<feature type="region of interest" description="Disordered" evidence="1">
    <location>
        <begin position="82"/>
        <end position="102"/>
    </location>
</feature>
<name>A0A917XYT0_9BACI</name>
<evidence type="ECO:0000313" key="4">
    <source>
        <dbReference type="Proteomes" id="UP000624041"/>
    </source>
</evidence>
<keyword evidence="4" id="KW-1185">Reference proteome</keyword>
<dbReference type="EMBL" id="BMOS01000014">
    <property type="protein sequence ID" value="GGN59337.1"/>
    <property type="molecule type" value="Genomic_DNA"/>
</dbReference>
<gene>
    <name evidence="3" type="ORF">GCM10007971_22350</name>
</gene>
<dbReference type="Gene3D" id="2.60.40.10">
    <property type="entry name" value="Immunoglobulins"/>
    <property type="match status" value="1"/>
</dbReference>
<dbReference type="Pfam" id="PF02368">
    <property type="entry name" value="Big_2"/>
    <property type="match status" value="1"/>
</dbReference>
<evidence type="ECO:0000313" key="3">
    <source>
        <dbReference type="EMBL" id="GGN59337.1"/>
    </source>
</evidence>
<evidence type="ECO:0000259" key="2">
    <source>
        <dbReference type="SMART" id="SM00635"/>
    </source>
</evidence>
<organism evidence="3 4">
    <name type="scientific">Oceanobacillus indicireducens</name>
    <dbReference type="NCBI Taxonomy" id="1004261"/>
    <lineage>
        <taxon>Bacteria</taxon>
        <taxon>Bacillati</taxon>
        <taxon>Bacillota</taxon>
        <taxon>Bacilli</taxon>
        <taxon>Bacillales</taxon>
        <taxon>Bacillaceae</taxon>
        <taxon>Oceanobacillus</taxon>
    </lineage>
</organism>
<accession>A0A917XYT0</accession>
<evidence type="ECO:0000256" key="1">
    <source>
        <dbReference type="SAM" id="MobiDB-lite"/>
    </source>
</evidence>
<feature type="compositionally biased region" description="Polar residues" evidence="1">
    <location>
        <begin position="87"/>
        <end position="96"/>
    </location>
</feature>
<proteinExistence type="predicted"/>
<dbReference type="Gene3D" id="2.60.40.1080">
    <property type="match status" value="1"/>
</dbReference>
<dbReference type="Proteomes" id="UP000624041">
    <property type="component" value="Unassembled WGS sequence"/>
</dbReference>
<dbReference type="InterPro" id="IPR036116">
    <property type="entry name" value="FN3_sf"/>
</dbReference>
<comment type="caution">
    <text evidence="3">The sequence shown here is derived from an EMBL/GenBank/DDBJ whole genome shotgun (WGS) entry which is preliminary data.</text>
</comment>
<dbReference type="SUPFAM" id="SSF49265">
    <property type="entry name" value="Fibronectin type III"/>
    <property type="match status" value="1"/>
</dbReference>
<reference evidence="3" key="2">
    <citation type="submission" date="2020-09" db="EMBL/GenBank/DDBJ databases">
        <authorList>
            <person name="Sun Q."/>
            <person name="Ohkuma M."/>
        </authorList>
    </citation>
    <scope>NUCLEOTIDE SEQUENCE</scope>
    <source>
        <strain evidence="3">JCM 17251</strain>
    </source>
</reference>
<dbReference type="SMART" id="SM00635">
    <property type="entry name" value="BID_2"/>
    <property type="match status" value="1"/>
</dbReference>
<dbReference type="InterPro" id="IPR008964">
    <property type="entry name" value="Invasin/intimin_cell_adhesion"/>
</dbReference>
<dbReference type="AlphaFoldDB" id="A0A917XYT0"/>
<feature type="domain" description="BIG2" evidence="2">
    <location>
        <begin position="58"/>
        <end position="133"/>
    </location>
</feature>
<dbReference type="InterPro" id="IPR013783">
    <property type="entry name" value="Ig-like_fold"/>
</dbReference>
<sequence>MPYNVYQDEELIAEAIEDKEYTVEGLTPNTEYSFSVSEVIGDKESEKATVMVKTKYSDVESVSVSPKTNNLEVGATRNLTAKVEPSTAKQDVSWSSSDEDVATVSNGTVTAVSTGTATITVSAEGISDTATVNVIEPDPPEEPDEPEEGEG</sequence>
<dbReference type="RefSeq" id="WP_188857347.1">
    <property type="nucleotide sequence ID" value="NZ_BMOS01000014.1"/>
</dbReference>